<proteinExistence type="predicted"/>
<evidence type="ECO:0000313" key="1">
    <source>
        <dbReference type="EMBL" id="CAG6781615.1"/>
    </source>
</evidence>
<dbReference type="EMBL" id="HBUF01623794">
    <property type="protein sequence ID" value="CAG6781616.1"/>
    <property type="molecule type" value="Transcribed_RNA"/>
</dbReference>
<accession>A0A8D9BEN1</accession>
<name>A0A8D9BEN1_9HEMI</name>
<dbReference type="EMBL" id="HBUF01623793">
    <property type="protein sequence ID" value="CAG6781615.1"/>
    <property type="molecule type" value="Transcribed_RNA"/>
</dbReference>
<protein>
    <submittedName>
        <fullName evidence="1">Uncharacterized protein</fullName>
    </submittedName>
</protein>
<sequence>MKFRRLNKREDLKIQSCLLIKNRMLFYFYTFEKLFVISNFCKLVSLQIGTSFASICKNNCNDENLCLKQISVKWRVDFALKNEPLRFLGNFFFFLFSIKVKKCKLVSTKVKLLLQTRKIALATFSAKSLVCFNHTF</sequence>
<organism evidence="1">
    <name type="scientific">Cacopsylla melanoneura</name>
    <dbReference type="NCBI Taxonomy" id="428564"/>
    <lineage>
        <taxon>Eukaryota</taxon>
        <taxon>Metazoa</taxon>
        <taxon>Ecdysozoa</taxon>
        <taxon>Arthropoda</taxon>
        <taxon>Hexapoda</taxon>
        <taxon>Insecta</taxon>
        <taxon>Pterygota</taxon>
        <taxon>Neoptera</taxon>
        <taxon>Paraneoptera</taxon>
        <taxon>Hemiptera</taxon>
        <taxon>Sternorrhyncha</taxon>
        <taxon>Psylloidea</taxon>
        <taxon>Psyllidae</taxon>
        <taxon>Psyllinae</taxon>
        <taxon>Cacopsylla</taxon>
    </lineage>
</organism>
<dbReference type="AlphaFoldDB" id="A0A8D9BEN1"/>
<reference evidence="1" key="1">
    <citation type="submission" date="2021-05" db="EMBL/GenBank/DDBJ databases">
        <authorList>
            <person name="Alioto T."/>
            <person name="Alioto T."/>
            <person name="Gomez Garrido J."/>
        </authorList>
    </citation>
    <scope>NUCLEOTIDE SEQUENCE</scope>
</reference>